<dbReference type="EMBL" id="JRAI01000087">
    <property type="protein sequence ID" value="KGN83466.1"/>
    <property type="molecule type" value="Genomic_DNA"/>
</dbReference>
<sequence>MRKSDRLDILFLQLVAVTSLVLCHAAPRQLDNLPSWFPFYIEHFYMRVPLFFFISGFLWALGERKRVGKTAFQVIRKKAKRLLLPYFFMGTVAFLPKVLLSAYTYHPMEASLSGYVSSFLFPATNAIRFLWFLPCLFSLFCLIVFYPRKWMEGPKIFGAYLIACLLHIITEYVPVAFEDDPFCIIAALNNLHYFVLGMVLYRYSDHIVSRRVSVILLIAFHVVLFSRFFMPEQSSFLGVLNWTYYTLFIVVLYGVSVKIGDKVMPAPLLHGIGLYSYPIFIFSWFVLVALRIVLYDRYELNTMMINGAIAVSFIAGLFIPLYLSKFLDRKLPVSLKPLVGL</sequence>
<dbReference type="InterPro" id="IPR002656">
    <property type="entry name" value="Acyl_transf_3_dom"/>
</dbReference>
<organism evidence="3 4">
    <name type="scientific">Porphyromonas gulae</name>
    <dbReference type="NCBI Taxonomy" id="111105"/>
    <lineage>
        <taxon>Bacteria</taxon>
        <taxon>Pseudomonadati</taxon>
        <taxon>Bacteroidota</taxon>
        <taxon>Bacteroidia</taxon>
        <taxon>Bacteroidales</taxon>
        <taxon>Porphyromonadaceae</taxon>
        <taxon>Porphyromonas</taxon>
    </lineage>
</organism>
<dbReference type="OrthoDB" id="1012864at2"/>
<evidence type="ECO:0000313" key="3">
    <source>
        <dbReference type="EMBL" id="KGN83466.1"/>
    </source>
</evidence>
<dbReference type="STRING" id="111105.HR09_08265"/>
<keyword evidence="1" id="KW-0812">Transmembrane</keyword>
<feature type="transmembrane region" description="Helical" evidence="1">
    <location>
        <begin position="44"/>
        <end position="62"/>
    </location>
</feature>
<evidence type="ECO:0000259" key="2">
    <source>
        <dbReference type="Pfam" id="PF01757"/>
    </source>
</evidence>
<keyword evidence="3" id="KW-0808">Transferase</keyword>
<gene>
    <name evidence="3" type="ORF">HR08_10880</name>
</gene>
<keyword evidence="1" id="KW-1133">Transmembrane helix</keyword>
<evidence type="ECO:0000256" key="1">
    <source>
        <dbReference type="SAM" id="Phobius"/>
    </source>
</evidence>
<proteinExistence type="predicted"/>
<keyword evidence="3" id="KW-0012">Acyltransferase</keyword>
<dbReference type="eggNOG" id="COG1835">
    <property type="taxonomic scope" value="Bacteria"/>
</dbReference>
<feature type="transmembrane region" description="Helical" evidence="1">
    <location>
        <begin position="300"/>
        <end position="323"/>
    </location>
</feature>
<name>A0A0A2EBK2_9PORP</name>
<protein>
    <submittedName>
        <fullName evidence="3">Acyltransferase</fullName>
    </submittedName>
</protein>
<dbReference type="Proteomes" id="UP000030130">
    <property type="component" value="Unassembled WGS sequence"/>
</dbReference>
<feature type="transmembrane region" description="Helical" evidence="1">
    <location>
        <begin position="212"/>
        <end position="230"/>
    </location>
</feature>
<evidence type="ECO:0000313" key="4">
    <source>
        <dbReference type="Proteomes" id="UP000030130"/>
    </source>
</evidence>
<dbReference type="GO" id="GO:0016747">
    <property type="term" value="F:acyltransferase activity, transferring groups other than amino-acyl groups"/>
    <property type="evidence" value="ECO:0007669"/>
    <property type="project" value="InterPro"/>
</dbReference>
<feature type="transmembrane region" description="Helical" evidence="1">
    <location>
        <begin position="272"/>
        <end position="294"/>
    </location>
</feature>
<dbReference type="Pfam" id="PF01757">
    <property type="entry name" value="Acyl_transf_3"/>
    <property type="match status" value="1"/>
</dbReference>
<feature type="domain" description="Acyltransferase 3" evidence="2">
    <location>
        <begin position="12"/>
        <end position="319"/>
    </location>
</feature>
<feature type="transmembrane region" description="Helical" evidence="1">
    <location>
        <begin position="126"/>
        <end position="145"/>
    </location>
</feature>
<reference evidence="3 4" key="1">
    <citation type="submission" date="2014-08" db="EMBL/GenBank/DDBJ databases">
        <title>Porphyromonas gulae strain:COT-052_OH1451 Genome sequencing.</title>
        <authorList>
            <person name="Wallis C."/>
            <person name="Deusch O."/>
            <person name="O'Flynn C."/>
            <person name="Davis I."/>
            <person name="Jospin G."/>
            <person name="Darling A.E."/>
            <person name="Coil D.A."/>
            <person name="Alexiev A."/>
            <person name="Horsfall A."/>
            <person name="Kirkwood N."/>
            <person name="Harris S."/>
            <person name="Eisen J.A."/>
        </authorList>
    </citation>
    <scope>NUCLEOTIDE SEQUENCE [LARGE SCALE GENOMIC DNA]</scope>
    <source>
        <strain evidence="4">COT-052 OH1451</strain>
    </source>
</reference>
<accession>A0A0A2EBK2</accession>
<feature type="transmembrane region" description="Helical" evidence="1">
    <location>
        <begin position="83"/>
        <end position="106"/>
    </location>
</feature>
<dbReference type="RefSeq" id="WP_018965588.1">
    <property type="nucleotide sequence ID" value="NZ_CALUCC010000016.1"/>
</dbReference>
<keyword evidence="1" id="KW-0472">Membrane</keyword>
<feature type="transmembrane region" description="Helical" evidence="1">
    <location>
        <begin position="242"/>
        <end position="260"/>
    </location>
</feature>
<dbReference type="AlphaFoldDB" id="A0A0A2EBK2"/>
<feature type="transmembrane region" description="Helical" evidence="1">
    <location>
        <begin position="157"/>
        <end position="175"/>
    </location>
</feature>
<dbReference type="PATRIC" id="fig|111105.18.peg.1845"/>
<comment type="caution">
    <text evidence="3">The sequence shown here is derived from an EMBL/GenBank/DDBJ whole genome shotgun (WGS) entry which is preliminary data.</text>
</comment>